<sequence>MIGTVEQAIVAAIKAATLPYALKFVGSYGGEFDDDIGLVVRNFPGVWVTFGGSQDKPHGVSKDRNLVPARFAVIVGARNVRGEEATRQGTTTAGGRLVEPGTYRLLQDVRGVLWGQDFGLPIEPLHPRGVKTLYNTTLNGQALSVFAQEYETCWIERKPTGDLPLLKVVGMTYVDANHQSVVMSTDTVTLNP</sequence>
<evidence type="ECO:0000313" key="1">
    <source>
        <dbReference type="EMBL" id="OYQ12335.1"/>
    </source>
</evidence>
<dbReference type="Proteomes" id="UP000216164">
    <property type="component" value="Unassembled WGS sequence"/>
</dbReference>
<proteinExistence type="predicted"/>
<dbReference type="InterPro" id="IPR014972">
    <property type="entry name" value="Phage_Mu_Gp37"/>
</dbReference>
<dbReference type="Pfam" id="PF08873">
    <property type="entry name" value="Phage_Mu_Gp37"/>
    <property type="match status" value="1"/>
</dbReference>
<reference evidence="1 2" key="1">
    <citation type="submission" date="2017-04" db="EMBL/GenBank/DDBJ databases">
        <title>Genome Announcement: Closed genomes of Ralstonia solanacearum strains K60, UW551, and UW700.</title>
        <authorList>
            <person name="Hayes M."/>
            <person name="Macintyre A.M."/>
            <person name="Allen C."/>
        </authorList>
    </citation>
    <scope>NUCLEOTIDE SEQUENCE [LARGE SCALE GENOMIC DNA]</scope>
    <source>
        <strain evidence="1 2">UW25</strain>
    </source>
</reference>
<dbReference type="EMBL" id="NCTK01000001">
    <property type="protein sequence ID" value="OYQ12335.1"/>
    <property type="molecule type" value="Genomic_DNA"/>
</dbReference>
<name>A0AAP8D3N0_RALSL</name>
<evidence type="ECO:0000313" key="2">
    <source>
        <dbReference type="Proteomes" id="UP000216164"/>
    </source>
</evidence>
<dbReference type="RefSeq" id="WP_003268759.1">
    <property type="nucleotide sequence ID" value="NZ_NCTK01000001.1"/>
</dbReference>
<comment type="caution">
    <text evidence="1">The sequence shown here is derived from an EMBL/GenBank/DDBJ whole genome shotgun (WGS) entry which is preliminary data.</text>
</comment>
<evidence type="ECO:0008006" key="3">
    <source>
        <dbReference type="Google" id="ProtNLM"/>
    </source>
</evidence>
<dbReference type="AlphaFoldDB" id="A0AAP8D3N0"/>
<accession>A0AAP8D3N0</accession>
<organism evidence="1 2">
    <name type="scientific">Ralstonia solanacearum K60</name>
    <dbReference type="NCBI Taxonomy" id="1091042"/>
    <lineage>
        <taxon>Bacteria</taxon>
        <taxon>Pseudomonadati</taxon>
        <taxon>Pseudomonadota</taxon>
        <taxon>Betaproteobacteria</taxon>
        <taxon>Burkholderiales</taxon>
        <taxon>Burkholderiaceae</taxon>
        <taxon>Ralstonia</taxon>
        <taxon>Ralstonia solanacearum species complex</taxon>
    </lineage>
</organism>
<protein>
    <recommendedName>
        <fullName evidence="3">DUF1834 family protein</fullName>
    </recommendedName>
</protein>
<gene>
    <name evidence="1" type="ORF">B7R77_03065</name>
</gene>